<reference evidence="2" key="2">
    <citation type="submission" date="2019-11" db="EMBL/GenBank/DDBJ databases">
        <authorList>
            <person name="Feng L."/>
        </authorList>
    </citation>
    <scope>NUCLEOTIDE SEQUENCE</scope>
    <source>
        <strain evidence="2">BfaecisLFYP10</strain>
    </source>
</reference>
<accession>A0A6N2SZ16</accession>
<name>A0A6N2SZ16_9BACE</name>
<sequence>MKFWKQTSIPHTTNAISREAYKTTTALLASSEYVGHDTL</sequence>
<dbReference type="Proteomes" id="UP000095606">
    <property type="component" value="Unassembled WGS sequence"/>
</dbReference>
<evidence type="ECO:0000313" key="2">
    <source>
        <dbReference type="EMBL" id="VYS97461.1"/>
    </source>
</evidence>
<evidence type="ECO:0000313" key="3">
    <source>
        <dbReference type="Proteomes" id="UP000095606"/>
    </source>
</evidence>
<proteinExistence type="predicted"/>
<gene>
    <name evidence="2" type="ORF">BFLFYP10_00371</name>
    <name evidence="1" type="ORF">ERS852461_02327</name>
</gene>
<dbReference type="EMBL" id="CZAE01000010">
    <property type="protein sequence ID" value="CUP32305.1"/>
    <property type="molecule type" value="Genomic_DNA"/>
</dbReference>
<organism evidence="2">
    <name type="scientific">Bacteroides faecis</name>
    <dbReference type="NCBI Taxonomy" id="674529"/>
    <lineage>
        <taxon>Bacteria</taxon>
        <taxon>Pseudomonadati</taxon>
        <taxon>Bacteroidota</taxon>
        <taxon>Bacteroidia</taxon>
        <taxon>Bacteroidales</taxon>
        <taxon>Bacteroidaceae</taxon>
        <taxon>Bacteroides</taxon>
    </lineage>
</organism>
<protein>
    <submittedName>
        <fullName evidence="2">Uncharacterized protein</fullName>
    </submittedName>
</protein>
<dbReference type="EMBL" id="CACRSZ010000029">
    <property type="protein sequence ID" value="VYS97461.1"/>
    <property type="molecule type" value="Genomic_DNA"/>
</dbReference>
<dbReference type="AlphaFoldDB" id="A0A6N2SZ16"/>
<reference evidence="1 3" key="1">
    <citation type="submission" date="2015-09" db="EMBL/GenBank/DDBJ databases">
        <authorList>
            <consortium name="Pathogen Informatics"/>
        </authorList>
    </citation>
    <scope>NUCLEOTIDE SEQUENCE [LARGE SCALE GENOMIC DNA]</scope>
    <source>
        <strain evidence="1 3">2789STDY5834846</strain>
    </source>
</reference>
<evidence type="ECO:0000313" key="1">
    <source>
        <dbReference type="EMBL" id="CUP32305.1"/>
    </source>
</evidence>